<reference evidence="3" key="1">
    <citation type="journal article" date="2019" name="Int. J. Syst. Evol. Microbiol.">
        <title>The Global Catalogue of Microorganisms (GCM) 10K type strain sequencing project: providing services to taxonomists for standard genome sequencing and annotation.</title>
        <authorList>
            <consortium name="The Broad Institute Genomics Platform"/>
            <consortium name="The Broad Institute Genome Sequencing Center for Infectious Disease"/>
            <person name="Wu L."/>
            <person name="Ma J."/>
        </authorList>
    </citation>
    <scope>NUCLEOTIDE SEQUENCE [LARGE SCALE GENOMIC DNA]</scope>
    <source>
        <strain evidence="3">JCM 11136</strain>
    </source>
</reference>
<feature type="chain" id="PRO_5045635441" evidence="1">
    <location>
        <begin position="28"/>
        <end position="113"/>
    </location>
</feature>
<keyword evidence="3" id="KW-1185">Reference proteome</keyword>
<dbReference type="PROSITE" id="PS51257">
    <property type="entry name" value="PROKAR_LIPOPROTEIN"/>
    <property type="match status" value="1"/>
</dbReference>
<keyword evidence="1" id="KW-0732">Signal</keyword>
<comment type="caution">
    <text evidence="2">The sequence shown here is derived from an EMBL/GenBank/DDBJ whole genome shotgun (WGS) entry which is preliminary data.</text>
</comment>
<evidence type="ECO:0000313" key="2">
    <source>
        <dbReference type="EMBL" id="GAA0911554.1"/>
    </source>
</evidence>
<evidence type="ECO:0000256" key="1">
    <source>
        <dbReference type="SAM" id="SignalP"/>
    </source>
</evidence>
<dbReference type="RefSeq" id="WP_343947586.1">
    <property type="nucleotide sequence ID" value="NZ_BAAAHQ010000001.1"/>
</dbReference>
<dbReference type="EMBL" id="BAAAHQ010000001">
    <property type="protein sequence ID" value="GAA0911554.1"/>
    <property type="molecule type" value="Genomic_DNA"/>
</dbReference>
<proteinExistence type="predicted"/>
<dbReference type="Proteomes" id="UP001501578">
    <property type="component" value="Unassembled WGS sequence"/>
</dbReference>
<gene>
    <name evidence="2" type="ORF">GCM10009560_00890</name>
</gene>
<organism evidence="2 3">
    <name type="scientific">Nonomuraea longicatena</name>
    <dbReference type="NCBI Taxonomy" id="83682"/>
    <lineage>
        <taxon>Bacteria</taxon>
        <taxon>Bacillati</taxon>
        <taxon>Actinomycetota</taxon>
        <taxon>Actinomycetes</taxon>
        <taxon>Streptosporangiales</taxon>
        <taxon>Streptosporangiaceae</taxon>
        <taxon>Nonomuraea</taxon>
    </lineage>
</organism>
<evidence type="ECO:0000313" key="3">
    <source>
        <dbReference type="Proteomes" id="UP001501578"/>
    </source>
</evidence>
<feature type="signal peptide" evidence="1">
    <location>
        <begin position="1"/>
        <end position="27"/>
    </location>
</feature>
<accession>A0ABP3YZG2</accession>
<name>A0ABP3YZG2_9ACTN</name>
<sequence length="113" mass="11783">MLRRALVLIFAALACAAALSAPAQAQAARTADVEVVMSPLSLGEYCAARVSPSSTVGFYNGWLGCYRWSTGGTGLVYNGSGSAPDACRWFLPSRAYLGHSQGVSQALSCRYAG</sequence>
<protein>
    <submittedName>
        <fullName evidence="2">Uncharacterized protein</fullName>
    </submittedName>
</protein>